<evidence type="ECO:0000313" key="2">
    <source>
        <dbReference type="Proteomes" id="UP000034103"/>
    </source>
</evidence>
<dbReference type="HOGENOM" id="CLU_3292387_0_0_3"/>
<evidence type="ECO:0000313" key="1">
    <source>
        <dbReference type="EMBL" id="AKE63958.1"/>
    </source>
</evidence>
<dbReference type="AlphaFoldDB" id="A0A0F6RL02"/>
<proteinExistence type="predicted"/>
<reference evidence="1 2" key="1">
    <citation type="journal article" date="2015" name="Genome Announc.">
        <title>Complete Genome Sequence of Microcystis aeruginosa NIES-2549, a Bloom-Forming Cyanobacterium from Lake Kasumigaura, Japan.</title>
        <authorList>
            <person name="Yamaguchi H."/>
            <person name="Suzuki S."/>
            <person name="Tanabe Y."/>
            <person name="Osana Y."/>
            <person name="Shimura Y."/>
            <person name="Ishida K."/>
            <person name="Kawachi M."/>
        </authorList>
    </citation>
    <scope>NUCLEOTIDE SEQUENCE [LARGE SCALE GENOMIC DNA]</scope>
    <source>
        <strain evidence="1 2">NIES-2549</strain>
    </source>
</reference>
<dbReference type="PATRIC" id="fig|1641812.3.peg.1658"/>
<name>A0A0F6RL02_MICAE</name>
<protein>
    <submittedName>
        <fullName evidence="1">Uncharacterized protein</fullName>
    </submittedName>
</protein>
<gene>
    <name evidence="1" type="ORF">MYAER_1606</name>
</gene>
<organism evidence="1 2">
    <name type="scientific">Microcystis aeruginosa NIES-2549</name>
    <dbReference type="NCBI Taxonomy" id="1641812"/>
    <lineage>
        <taxon>Bacteria</taxon>
        <taxon>Bacillati</taxon>
        <taxon>Cyanobacteriota</taxon>
        <taxon>Cyanophyceae</taxon>
        <taxon>Oscillatoriophycideae</taxon>
        <taxon>Chroococcales</taxon>
        <taxon>Microcystaceae</taxon>
        <taxon>Microcystis</taxon>
    </lineage>
</organism>
<accession>A0A0F6RL02</accession>
<dbReference type="EMBL" id="CP011304">
    <property type="protein sequence ID" value="AKE63958.1"/>
    <property type="molecule type" value="Genomic_DNA"/>
</dbReference>
<dbReference type="Proteomes" id="UP000034103">
    <property type="component" value="Chromosome"/>
</dbReference>
<sequence>MKKAHDRRVTVAKNTKFCPSHNKVGIKRIRSKQEFSPQYL</sequence>